<accession>A0A9N9VVH0</accession>
<protein>
    <recommendedName>
        <fullName evidence="4">Ubiquitin-like domain-containing protein</fullName>
    </recommendedName>
</protein>
<dbReference type="EMBL" id="CABFNQ020000744">
    <property type="protein sequence ID" value="CAH0032962.1"/>
    <property type="molecule type" value="Genomic_DNA"/>
</dbReference>
<evidence type="ECO:0000313" key="2">
    <source>
        <dbReference type="EMBL" id="CAH0032962.1"/>
    </source>
</evidence>
<gene>
    <name evidence="2" type="ORF">CRHIZ90672A_00002640</name>
</gene>
<sequence length="636" mass="72569">MELTESQVQNITLLYKGKKLEHPQSPVREYGVKNRSEILSVIPQPPPSVEFPKHTRKEEGSQNFHEDKDAPTWPVPMNQVHDATYDSDNESTTSVASSLFSNTSLSSASSVGSVEHRKEVSEQLVEMLLSRGMRATYHNAIDKLGDEYFLKIHNRILSRYLKRLRDSTKDPGILLTIRTLSSRSQKSRASQLIIRVLSKNAPAISNADREKRLNERLKLASRANRTSEDQDETSEEEVDENDGSLKYLNLVVAFFQESPHFQELISELQSITNLRSLPQTISEAIAYNDPLYIAILLDTQFRQAASGDYIWIRELKEIGYSNTDIAQLLHEKAHDSPWIYFKPESIPFSESRPEHHLLECAHSLKSESARKNRVSLSSPPLDKDRQVRQAVEELCGLGGISPSPRNKTEWNGAVQFNEARSMATIHYSSWDVDNKVIQYTKGLFPRLIQIVERFETSALMMQDAEFCCDSFTVLRFGASSKALTTTEARLSRIEFSLARRFLQNMKTAVERGKERHHLYRDAIGKILHEILQKVMDAPPAITVYNSEHLHSLALQVLCLGFISYIQAHIGPLQPFFIDRPLERIVLKGCQYYDHSRGNHIVAELVILTCLGHMCQYPYLYSGRVFQVMKKHLVSKI</sequence>
<feature type="compositionally biased region" description="Acidic residues" evidence="1">
    <location>
        <begin position="229"/>
        <end position="240"/>
    </location>
</feature>
<feature type="region of interest" description="Disordered" evidence="1">
    <location>
        <begin position="42"/>
        <end position="91"/>
    </location>
</feature>
<keyword evidence="3" id="KW-1185">Reference proteome</keyword>
<feature type="compositionally biased region" description="Basic and acidic residues" evidence="1">
    <location>
        <begin position="51"/>
        <end position="70"/>
    </location>
</feature>
<dbReference type="Proteomes" id="UP000696573">
    <property type="component" value="Unassembled WGS sequence"/>
</dbReference>
<evidence type="ECO:0008006" key="4">
    <source>
        <dbReference type="Google" id="ProtNLM"/>
    </source>
</evidence>
<proteinExistence type="predicted"/>
<evidence type="ECO:0000256" key="1">
    <source>
        <dbReference type="SAM" id="MobiDB-lite"/>
    </source>
</evidence>
<feature type="region of interest" description="Disordered" evidence="1">
    <location>
        <begin position="219"/>
        <end position="240"/>
    </location>
</feature>
<dbReference type="AlphaFoldDB" id="A0A9N9VVH0"/>
<name>A0A9N9VVH0_9HYPO</name>
<organism evidence="2 3">
    <name type="scientific">Clonostachys rhizophaga</name>
    <dbReference type="NCBI Taxonomy" id="160324"/>
    <lineage>
        <taxon>Eukaryota</taxon>
        <taxon>Fungi</taxon>
        <taxon>Dikarya</taxon>
        <taxon>Ascomycota</taxon>
        <taxon>Pezizomycotina</taxon>
        <taxon>Sordariomycetes</taxon>
        <taxon>Hypocreomycetidae</taxon>
        <taxon>Hypocreales</taxon>
        <taxon>Bionectriaceae</taxon>
        <taxon>Clonostachys</taxon>
    </lineage>
</organism>
<reference evidence="2" key="1">
    <citation type="submission" date="2021-10" db="EMBL/GenBank/DDBJ databases">
        <authorList>
            <person name="Piombo E."/>
        </authorList>
    </citation>
    <scope>NUCLEOTIDE SEQUENCE</scope>
</reference>
<dbReference type="OrthoDB" id="428577at2759"/>
<comment type="caution">
    <text evidence="2">The sequence shown here is derived from an EMBL/GenBank/DDBJ whole genome shotgun (WGS) entry which is preliminary data.</text>
</comment>
<evidence type="ECO:0000313" key="3">
    <source>
        <dbReference type="Proteomes" id="UP000696573"/>
    </source>
</evidence>